<organism evidence="3">
    <name type="scientific">Sporisorium scitamineum</name>
    <dbReference type="NCBI Taxonomy" id="49012"/>
    <lineage>
        <taxon>Eukaryota</taxon>
        <taxon>Fungi</taxon>
        <taxon>Dikarya</taxon>
        <taxon>Basidiomycota</taxon>
        <taxon>Ustilaginomycotina</taxon>
        <taxon>Ustilaginomycetes</taxon>
        <taxon>Ustilaginales</taxon>
        <taxon>Ustilaginaceae</taxon>
        <taxon>Sporisorium</taxon>
    </lineage>
</organism>
<feature type="compositionally biased region" description="Low complexity" evidence="1">
    <location>
        <begin position="989"/>
        <end position="1032"/>
    </location>
</feature>
<feature type="chain" id="PRO_5007281149" description="WW domain-containing protein" evidence="2">
    <location>
        <begin position="21"/>
        <end position="1040"/>
    </location>
</feature>
<dbReference type="EMBL" id="LK056665">
    <property type="protein sequence ID" value="CDS82127.1"/>
    <property type="molecule type" value="Genomic_DNA"/>
</dbReference>
<evidence type="ECO:0008006" key="4">
    <source>
        <dbReference type="Google" id="ProtNLM"/>
    </source>
</evidence>
<evidence type="ECO:0000256" key="1">
    <source>
        <dbReference type="SAM" id="MobiDB-lite"/>
    </source>
</evidence>
<feature type="compositionally biased region" description="Gly residues" evidence="1">
    <location>
        <begin position="554"/>
        <end position="566"/>
    </location>
</feature>
<feature type="compositionally biased region" description="Low complexity" evidence="1">
    <location>
        <begin position="323"/>
        <end position="334"/>
    </location>
</feature>
<name>A0A127Z5Y8_9BASI</name>
<sequence length="1040" mass="108072">MKVALLCAIVFGALSVAASSSQYVADEHFVQRSHGSAKANSGTKNEKPASKHQPKHQRDLTSQAGHAEHLFKRVDGPAFLEIGDNLASVLKKSSGGETVINHYSGADAAASHFRGGPPPPYYHSHYPPPYHGGDPATASKLEGINSKLDHLHRGQQMNAQQIELMQELQAKEMEKAGAASAAAAAKPKRGYGKGAMALMLAGGALGGWGLTKVFDTKPADSTTGYNPGDMAAMQAAGGAAPGTAPVDGAPQPSAGGQADQANPFKEGPYKIPGTGLVWVVDQQNQVHVVDPVRQVEVSPPPGWNPYGSSGGAADGSTAGGDGADAAQQGARATQQVPGASGGAPTTQAGDSSTSGVDAAQQGARATQQVPGASGGAPTTQAGDSSTSGAGQQGDGGQVAQGSGASTAQNAAQQAPQDASANADLSGSGDTKPVWDPNVKRYWVVGPKNVRYYIDDSTGFLLNSETNDVSDPRTGKIVISGKELMAEAEGDGQGQGQGSGGDTPGSQGGRDGGASQGPGQDGAGAGGRMQKRGESQGQTSGSSNGFTTGSQGQDDGNGGGNRQGGFGRMQKRSLRHRKHDKRSYTAAAFQASNPALREQAMLAMAQGSQGGAPVAAAAKKAGVGKTIAKAGVGIAALVAVVVGLSDYAHPQPKGTTQDNPYGLTPTNICDVYGEPIIRDFRGVLWNKSTYSRVDLNNPGQLYQCPQSDQAQGDGVYAGAGYGTQPQKRDLHERGLRDKLIEWVRPSVIETDVSSNANKKLLDEVKKDVDKQGDSTENHSLEKRQMKYLKALMPSMTASGTMAVAGTVIITAIWLHHVHEQKIKALQEQWNSQYHSAGEAASSVGNAISTGANGQLFNPITGSLILVDPNTQVYYDSSTGEQVNPKTGMPLRYGDGDDGSKKQKEQQVQLPIDRNGNLSGDSPEVQQAMAQWNAMSPQQQQQVLAQYGDAADQILNSPDPNAALQAWNQQHSQALQQQFASQQQLVPQQQQQFAPQQLAPQQLAPQQLAPQQLAPQQLAPQQLAPQQQQMQPAAGGASNLGM</sequence>
<feature type="region of interest" description="Disordered" evidence="1">
    <location>
        <begin position="989"/>
        <end position="1040"/>
    </location>
</feature>
<keyword evidence="2" id="KW-0732">Signal</keyword>
<feature type="compositionally biased region" description="Gly residues" evidence="1">
    <location>
        <begin position="308"/>
        <end position="322"/>
    </location>
</feature>
<dbReference type="AlphaFoldDB" id="A0A127Z5Y8"/>
<gene>
    <name evidence="3" type="ORF">SPSC_02947</name>
</gene>
<feature type="compositionally biased region" description="Gly residues" evidence="1">
    <location>
        <begin position="490"/>
        <end position="526"/>
    </location>
</feature>
<dbReference type="OrthoDB" id="2556785at2759"/>
<protein>
    <recommendedName>
        <fullName evidence="4">WW domain-containing protein</fullName>
    </recommendedName>
</protein>
<feature type="compositionally biased region" description="Basic and acidic residues" evidence="1">
    <location>
        <begin position="892"/>
        <end position="903"/>
    </location>
</feature>
<feature type="region of interest" description="Disordered" evidence="1">
    <location>
        <begin position="34"/>
        <end position="62"/>
    </location>
</feature>
<feature type="compositionally biased region" description="Low complexity" evidence="1">
    <location>
        <begin position="399"/>
        <end position="423"/>
    </location>
</feature>
<feature type="compositionally biased region" description="Low complexity" evidence="1">
    <location>
        <begin position="378"/>
        <end position="389"/>
    </location>
</feature>
<accession>A0A127Z5Y8</accession>
<feature type="compositionally biased region" description="Polar residues" evidence="1">
    <location>
        <begin position="874"/>
        <end position="883"/>
    </location>
</feature>
<reference evidence="3" key="1">
    <citation type="submission" date="2014-06" db="EMBL/GenBank/DDBJ databases">
        <authorList>
            <person name="Ju J."/>
            <person name="Zhang J."/>
        </authorList>
    </citation>
    <scope>NUCLEOTIDE SEQUENCE</scope>
    <source>
        <strain evidence="3">SscI8</strain>
    </source>
</reference>
<feature type="region of interest" description="Disordered" evidence="1">
    <location>
        <begin position="874"/>
        <end position="903"/>
    </location>
</feature>
<evidence type="ECO:0000256" key="2">
    <source>
        <dbReference type="SAM" id="SignalP"/>
    </source>
</evidence>
<feature type="compositionally biased region" description="Basic residues" evidence="1">
    <location>
        <begin position="568"/>
        <end position="580"/>
    </location>
</feature>
<feature type="compositionally biased region" description="Low complexity" evidence="1">
    <location>
        <begin position="534"/>
        <end position="553"/>
    </location>
</feature>
<feature type="region of interest" description="Disordered" evidence="1">
    <location>
        <begin position="486"/>
        <end position="584"/>
    </location>
</feature>
<feature type="signal peptide" evidence="2">
    <location>
        <begin position="1"/>
        <end position="20"/>
    </location>
</feature>
<proteinExistence type="predicted"/>
<feature type="compositionally biased region" description="Polar residues" evidence="1">
    <location>
        <begin position="343"/>
        <end position="355"/>
    </location>
</feature>
<feature type="region of interest" description="Disordered" evidence="1">
    <location>
        <begin position="292"/>
        <end position="435"/>
    </location>
</feature>
<feature type="compositionally biased region" description="Low complexity" evidence="1">
    <location>
        <begin position="227"/>
        <end position="250"/>
    </location>
</feature>
<evidence type="ECO:0000313" key="3">
    <source>
        <dbReference type="EMBL" id="CDS82127.1"/>
    </source>
</evidence>
<feature type="region of interest" description="Disordered" evidence="1">
    <location>
        <begin position="225"/>
        <end position="268"/>
    </location>
</feature>